<evidence type="ECO:0000256" key="5">
    <source>
        <dbReference type="ARBA" id="ARBA00016034"/>
    </source>
</evidence>
<dbReference type="PANTHER" id="PTHR13403">
    <property type="entry name" value="SNURPORTIN1 RNUT1 PROTEIN RNA, U TRANSPORTER 1"/>
    <property type="match status" value="1"/>
</dbReference>
<dbReference type="GO" id="GO:0005634">
    <property type="term" value="C:nucleus"/>
    <property type="evidence" value="ECO:0007669"/>
    <property type="project" value="UniProtKB-SubCell"/>
</dbReference>
<feature type="domain" description="Snurportin-1 m3G cap-binding" evidence="11">
    <location>
        <begin position="184"/>
        <end position="294"/>
    </location>
</feature>
<evidence type="ECO:0000256" key="7">
    <source>
        <dbReference type="ARBA" id="ARBA00022490"/>
    </source>
</evidence>
<evidence type="ECO:0000256" key="8">
    <source>
        <dbReference type="ARBA" id="ARBA00022884"/>
    </source>
</evidence>
<evidence type="ECO:0000256" key="6">
    <source>
        <dbReference type="ARBA" id="ARBA00022448"/>
    </source>
</evidence>
<evidence type="ECO:0000256" key="9">
    <source>
        <dbReference type="ARBA" id="ARBA00023242"/>
    </source>
</evidence>
<comment type="function">
    <text evidence="1">Functions as an U snRNP-specific nuclear import adapter. Involved in the trimethylguanosine (m3G)-cap-dependent nuclear import of U snRNPs. Binds specifically to the terminal m3G-cap U snRNAs.</text>
</comment>
<evidence type="ECO:0000256" key="10">
    <source>
        <dbReference type="SAM" id="MobiDB-lite"/>
    </source>
</evidence>
<evidence type="ECO:0000313" key="12">
    <source>
        <dbReference type="EMBL" id="TDL19635.1"/>
    </source>
</evidence>
<dbReference type="STRING" id="50990.A0A4Y7PWX4"/>
<keyword evidence="6" id="KW-0813">Transport</keyword>
<dbReference type="InterPro" id="IPR017336">
    <property type="entry name" value="Snurportin-1"/>
</dbReference>
<organism evidence="12 13">
    <name type="scientific">Rickenella mellea</name>
    <dbReference type="NCBI Taxonomy" id="50990"/>
    <lineage>
        <taxon>Eukaryota</taxon>
        <taxon>Fungi</taxon>
        <taxon>Dikarya</taxon>
        <taxon>Basidiomycota</taxon>
        <taxon>Agaricomycotina</taxon>
        <taxon>Agaricomycetes</taxon>
        <taxon>Hymenochaetales</taxon>
        <taxon>Rickenellaceae</taxon>
        <taxon>Rickenella</taxon>
    </lineage>
</organism>
<evidence type="ECO:0000313" key="13">
    <source>
        <dbReference type="Proteomes" id="UP000294933"/>
    </source>
</evidence>
<feature type="compositionally biased region" description="Polar residues" evidence="10">
    <location>
        <begin position="19"/>
        <end position="29"/>
    </location>
</feature>
<evidence type="ECO:0000256" key="3">
    <source>
        <dbReference type="ARBA" id="ARBA00004496"/>
    </source>
</evidence>
<dbReference type="EMBL" id="ML170195">
    <property type="protein sequence ID" value="TDL19635.1"/>
    <property type="molecule type" value="Genomic_DNA"/>
</dbReference>
<comment type="subcellular location">
    <subcellularLocation>
        <location evidence="3">Cytoplasm</location>
    </subcellularLocation>
    <subcellularLocation>
        <location evidence="2">Nucleus</location>
    </subcellularLocation>
</comment>
<feature type="compositionally biased region" description="Basic residues" evidence="10">
    <location>
        <begin position="135"/>
        <end position="150"/>
    </location>
</feature>
<dbReference type="GO" id="GO:0005737">
    <property type="term" value="C:cytoplasm"/>
    <property type="evidence" value="ECO:0007669"/>
    <property type="project" value="UniProtKB-SubCell"/>
</dbReference>
<sequence length="497" mass="54525">MVKSSARRTSYKTPPPAVSDTSLSQQARRTQALEEQKRKRLLKIDASRQLDLFSELSLGISDDDDPGDGQGDKHGDIEGLDAEPEIVREGVGHFAKLLRRDGDGLGEGSSNAGLNADYLALGASQRTPPTSLERSKKKPKRKSKSKKPKQNKWADKCMYAELLEMTPDVPWTHPQGQPPLTDGLPDDLEIGWVALAPVPVGKRCLAVAQGVGGGSGIAPNTMLRSRLLGKALLPPFVSSLPPSTILDCILDVHWKDNGIVHVLDVLKWKGQDVGDCEAGFRFWWRDTRLSELHPFPPPQNYTSISVDSESLSSKYQFAHPTTFVPVPFYTPTTYETLVNDIIPCARTVRTVVVEVLDLGSAVNVVANDEDNMQLDGRPGHIYPSAMRSISKLDAPIQPDGLLLYVAQASYEPGTSPLSSWVPIMEYDAQHKDNIEAETAPISEVPVASGGDGPLAHFERYASSVYGRSSRLLFLLYCYPCLFLRVSFLFPICTVSFI</sequence>
<feature type="region of interest" description="Disordered" evidence="10">
    <location>
        <begin position="120"/>
        <end position="153"/>
    </location>
</feature>
<feature type="region of interest" description="Disordered" evidence="10">
    <location>
        <begin position="1"/>
        <end position="34"/>
    </location>
</feature>
<dbReference type="VEuPathDB" id="FungiDB:BD410DRAFT_727057"/>
<dbReference type="GO" id="GO:0003723">
    <property type="term" value="F:RNA binding"/>
    <property type="evidence" value="ECO:0007669"/>
    <property type="project" value="UniProtKB-KW"/>
</dbReference>
<keyword evidence="9" id="KW-0539">Nucleus</keyword>
<protein>
    <recommendedName>
        <fullName evidence="5">Snurportin-1</fullName>
    </recommendedName>
</protein>
<dbReference type="OrthoDB" id="10003593at2759"/>
<evidence type="ECO:0000256" key="4">
    <source>
        <dbReference type="ARBA" id="ARBA00007540"/>
    </source>
</evidence>
<keyword evidence="7" id="KW-0963">Cytoplasm</keyword>
<proteinExistence type="inferred from homology"/>
<gene>
    <name evidence="12" type="ORF">BD410DRAFT_727057</name>
</gene>
<evidence type="ECO:0000256" key="1">
    <source>
        <dbReference type="ARBA" id="ARBA00003975"/>
    </source>
</evidence>
<dbReference type="AlphaFoldDB" id="A0A4Y7PWX4"/>
<evidence type="ECO:0000259" key="11">
    <source>
        <dbReference type="Pfam" id="PF21974"/>
    </source>
</evidence>
<accession>A0A4Y7PWX4</accession>
<dbReference type="GO" id="GO:0061015">
    <property type="term" value="P:snRNA import into nucleus"/>
    <property type="evidence" value="ECO:0007669"/>
    <property type="project" value="InterPro"/>
</dbReference>
<name>A0A4Y7PWX4_9AGAM</name>
<evidence type="ECO:0000256" key="2">
    <source>
        <dbReference type="ARBA" id="ARBA00004123"/>
    </source>
</evidence>
<reference evidence="12 13" key="1">
    <citation type="submission" date="2018-06" db="EMBL/GenBank/DDBJ databases">
        <title>A transcriptomic atlas of mushroom development highlights an independent origin of complex multicellularity.</title>
        <authorList>
            <consortium name="DOE Joint Genome Institute"/>
            <person name="Krizsan K."/>
            <person name="Almasi E."/>
            <person name="Merenyi Z."/>
            <person name="Sahu N."/>
            <person name="Viragh M."/>
            <person name="Koszo T."/>
            <person name="Mondo S."/>
            <person name="Kiss B."/>
            <person name="Balint B."/>
            <person name="Kues U."/>
            <person name="Barry K."/>
            <person name="Hegedus J.C."/>
            <person name="Henrissat B."/>
            <person name="Johnson J."/>
            <person name="Lipzen A."/>
            <person name="Ohm R."/>
            <person name="Nagy I."/>
            <person name="Pangilinan J."/>
            <person name="Yan J."/>
            <person name="Xiong Y."/>
            <person name="Grigoriev I.V."/>
            <person name="Hibbett D.S."/>
            <person name="Nagy L.G."/>
        </authorList>
    </citation>
    <scope>NUCLEOTIDE SEQUENCE [LARGE SCALE GENOMIC DNA]</scope>
    <source>
        <strain evidence="12 13">SZMC22713</strain>
    </source>
</reference>
<feature type="compositionally biased region" description="Basic residues" evidence="10">
    <location>
        <begin position="1"/>
        <end position="10"/>
    </location>
</feature>
<dbReference type="PANTHER" id="PTHR13403:SF6">
    <property type="entry name" value="SNURPORTIN-1"/>
    <property type="match status" value="1"/>
</dbReference>
<keyword evidence="13" id="KW-1185">Reference proteome</keyword>
<keyword evidence="8" id="KW-0694">RNA-binding</keyword>
<dbReference type="Pfam" id="PF21974">
    <property type="entry name" value="SPN1_m3Gcap_bd"/>
    <property type="match status" value="1"/>
</dbReference>
<feature type="region of interest" description="Disordered" evidence="10">
    <location>
        <begin position="57"/>
        <end position="84"/>
    </location>
</feature>
<dbReference type="InterPro" id="IPR047857">
    <property type="entry name" value="Snurportin1_C"/>
</dbReference>
<dbReference type="Proteomes" id="UP000294933">
    <property type="component" value="Unassembled WGS sequence"/>
</dbReference>
<dbReference type="Gene3D" id="3.30.470.30">
    <property type="entry name" value="DNA ligase/mRNA capping enzyme"/>
    <property type="match status" value="1"/>
</dbReference>
<comment type="similarity">
    <text evidence="4">Belongs to the snurportin family.</text>
</comment>